<proteinExistence type="predicted"/>
<reference evidence="3" key="1">
    <citation type="submission" date="2023-08" db="EMBL/GenBank/DDBJ databases">
        <authorList>
            <person name="Chen Y."/>
            <person name="Shah S."/>
            <person name="Dougan E. K."/>
            <person name="Thang M."/>
            <person name="Chan C."/>
        </authorList>
    </citation>
    <scope>NUCLEOTIDE SEQUENCE</scope>
</reference>
<dbReference type="EMBL" id="CAUJNA010002624">
    <property type="protein sequence ID" value="CAJ1393677.1"/>
    <property type="molecule type" value="Genomic_DNA"/>
</dbReference>
<keyword evidence="1" id="KW-0175">Coiled coil</keyword>
<organism evidence="3 4">
    <name type="scientific">Effrenium voratum</name>
    <dbReference type="NCBI Taxonomy" id="2562239"/>
    <lineage>
        <taxon>Eukaryota</taxon>
        <taxon>Sar</taxon>
        <taxon>Alveolata</taxon>
        <taxon>Dinophyceae</taxon>
        <taxon>Suessiales</taxon>
        <taxon>Symbiodiniaceae</taxon>
        <taxon>Effrenium</taxon>
    </lineage>
</organism>
<protein>
    <recommendedName>
        <fullName evidence="2">Rab-GAP TBC domain-containing protein</fullName>
    </recommendedName>
</protein>
<dbReference type="SUPFAM" id="SSF47923">
    <property type="entry name" value="Ypt/Rab-GAP domain of gyp1p"/>
    <property type="match status" value="2"/>
</dbReference>
<gene>
    <name evidence="3" type="ORF">EVOR1521_LOCUS18496</name>
</gene>
<feature type="coiled-coil region" evidence="1">
    <location>
        <begin position="313"/>
        <end position="340"/>
    </location>
</feature>
<sequence length="366" mass="42279">MAMPKERKEPWHDNVARFRDERNGAFRRLLLKKNGLREKWRWKVWRQLLHLKAPLDAADAGSEATVDAHRRVIKEDVPRTFPDILAPEQAQQLERVLVTYAQLDPEVGYTQGMNYVAGLLLLVARDEQEVLCGFWALMQNFQLAGFYRPGFELALTYCHAVLRRMQQTMPDLHDHFLAIGIQYDLYLFPWFLRLFVTLVPLPLVKRFWDIILCEGSCAVPTLGLLVLRVLRPALLGEEDLDGINQRLRRGIEDTEGGNQRLEEADWTRLEQELSQSFESEHAWVQQILAERPPKGGYTHEFMREEFSRQRQARQDLIESMAQAAAEAQAARVEAAQAAEEVPPVPWPRGVRQSLTAPIQELSWAFC</sequence>
<dbReference type="InterPro" id="IPR035969">
    <property type="entry name" value="Rab-GAP_TBC_sf"/>
</dbReference>
<comment type="caution">
    <text evidence="3">The sequence shown here is derived from an EMBL/GenBank/DDBJ whole genome shotgun (WGS) entry which is preliminary data.</text>
</comment>
<dbReference type="InterPro" id="IPR000195">
    <property type="entry name" value="Rab-GAP-TBC_dom"/>
</dbReference>
<dbReference type="InterPro" id="IPR050302">
    <property type="entry name" value="Rab_GAP_TBC_domain"/>
</dbReference>
<evidence type="ECO:0000313" key="4">
    <source>
        <dbReference type="Proteomes" id="UP001178507"/>
    </source>
</evidence>
<dbReference type="PANTHER" id="PTHR47219:SF9">
    <property type="entry name" value="GTPASE ACTIVATING PROTEIN AND CENTROSOME-ASSOCIATED, ISOFORM B"/>
    <property type="match status" value="1"/>
</dbReference>
<dbReference type="GO" id="GO:0005096">
    <property type="term" value="F:GTPase activator activity"/>
    <property type="evidence" value="ECO:0007669"/>
    <property type="project" value="TreeGrafter"/>
</dbReference>
<feature type="domain" description="Rab-GAP TBC" evidence="2">
    <location>
        <begin position="35"/>
        <end position="215"/>
    </location>
</feature>
<dbReference type="SMART" id="SM00164">
    <property type="entry name" value="TBC"/>
    <property type="match status" value="1"/>
</dbReference>
<dbReference type="Pfam" id="PF00566">
    <property type="entry name" value="RabGAP-TBC"/>
    <property type="match status" value="1"/>
</dbReference>
<evidence type="ECO:0000256" key="1">
    <source>
        <dbReference type="SAM" id="Coils"/>
    </source>
</evidence>
<accession>A0AA36ITG3</accession>
<dbReference type="PROSITE" id="PS50086">
    <property type="entry name" value="TBC_RABGAP"/>
    <property type="match status" value="1"/>
</dbReference>
<dbReference type="Gene3D" id="1.10.472.80">
    <property type="entry name" value="Ypt/Rab-GAP domain of gyp1p, domain 3"/>
    <property type="match status" value="1"/>
</dbReference>
<dbReference type="PANTHER" id="PTHR47219">
    <property type="entry name" value="RAB GTPASE-ACTIVATING PROTEIN 1-LIKE"/>
    <property type="match status" value="1"/>
</dbReference>
<dbReference type="Gene3D" id="1.10.8.270">
    <property type="entry name" value="putative rabgap domain of human tbc1 domain family member 14 like domains"/>
    <property type="match status" value="1"/>
</dbReference>
<dbReference type="AlphaFoldDB" id="A0AA36ITG3"/>
<evidence type="ECO:0000313" key="3">
    <source>
        <dbReference type="EMBL" id="CAJ1393677.1"/>
    </source>
</evidence>
<name>A0AA36ITG3_9DINO</name>
<dbReference type="GO" id="GO:0031267">
    <property type="term" value="F:small GTPase binding"/>
    <property type="evidence" value="ECO:0007669"/>
    <property type="project" value="TreeGrafter"/>
</dbReference>
<keyword evidence="4" id="KW-1185">Reference proteome</keyword>
<evidence type="ECO:0000259" key="2">
    <source>
        <dbReference type="PROSITE" id="PS50086"/>
    </source>
</evidence>
<dbReference type="Proteomes" id="UP001178507">
    <property type="component" value="Unassembled WGS sequence"/>
</dbReference>